<proteinExistence type="predicted"/>
<organism evidence="4">
    <name type="scientific">Accumulibacter regalis</name>
    <dbReference type="NCBI Taxonomy" id="522306"/>
    <lineage>
        <taxon>Bacteria</taxon>
        <taxon>Pseudomonadati</taxon>
        <taxon>Pseudomonadota</taxon>
        <taxon>Betaproteobacteria</taxon>
        <taxon>Candidatus Accumulibacter</taxon>
    </lineage>
</organism>
<sequence precursor="true">MSDRRSVLSRLRRPRFWGLAGLVLLGLAAGAVHWLRLDARALLWLEESRSPAEERAASLWLPEHKAVLQIAVPGFENEEFSDLAYSPATGTLFTVSGKQPLLIELSLAGKVLRSIPVIGAADLEGVAVLEGGCMAITSERQHRLSIFRLDAATREIGAEQVVQQVDLGHAEDPNKGFEGLAWDKRHQRLLLGKEKYPVMLYGLPADGCRVTGELQELAGLGGHMTDLAALTVDPHSGHILALSQESHLLVELDKGYRPRNFIALLRGLHGLEHTIPQAEGVAIDDAGTLYMVSEHNLFYVFRKDSAGR</sequence>
<dbReference type="CDD" id="cd09971">
    <property type="entry name" value="SdiA-regulated"/>
    <property type="match status" value="1"/>
</dbReference>
<dbReference type="AlphaFoldDB" id="C7RMI4"/>
<dbReference type="GO" id="GO:0005886">
    <property type="term" value="C:plasma membrane"/>
    <property type="evidence" value="ECO:0007669"/>
    <property type="project" value="UniProtKB-SubCell"/>
</dbReference>
<reference evidence="4" key="2">
    <citation type="submission" date="2009-09" db="EMBL/GenBank/DDBJ databases">
        <title>Complete sequence of chromosome of Candidatus Accumulibacter phosphatis clade IIA str. UW-1.</title>
        <authorList>
            <consortium name="US DOE Joint Genome Institute"/>
            <person name="Martin H.G."/>
            <person name="Ivanova N."/>
            <person name="Kunin V."/>
            <person name="Warnecke F."/>
            <person name="Barry K."/>
            <person name="He S."/>
            <person name="Salamov A."/>
            <person name="Szeto E."/>
            <person name="Dalin E."/>
            <person name="Pangilinan J.L."/>
            <person name="Lapidus A."/>
            <person name="Lowry S."/>
            <person name="Kyrpides N.C."/>
            <person name="McMahon K.D."/>
            <person name="Hugenholtz P."/>
        </authorList>
    </citation>
    <scope>NUCLEOTIDE SEQUENCE [LARGE SCALE GENOMIC DNA]</scope>
    <source>
        <strain evidence="4">UW-1</strain>
    </source>
</reference>
<reference evidence="4" key="1">
    <citation type="submission" date="2009-08" db="EMBL/GenBank/DDBJ databases">
        <authorList>
            <consortium name="US DOE Joint Genome Institute"/>
            <person name="Lucas S."/>
            <person name="Copeland A."/>
            <person name="Lapidus A."/>
            <person name="Glavina del Rio T."/>
            <person name="Dalin E."/>
            <person name="Tice H."/>
            <person name="Bruce D."/>
            <person name="Barry K."/>
            <person name="Pitluck S."/>
            <person name="Lowry S."/>
            <person name="Larimer F."/>
            <person name="Land M."/>
            <person name="Hauser L."/>
            <person name="Kyrpides N."/>
            <person name="Ivanova N."/>
            <person name="McMahon K.D."/>
            <person name="Hugenholtz P."/>
        </authorList>
    </citation>
    <scope>NUCLEOTIDE SEQUENCE</scope>
    <source>
        <strain evidence="4">UW-1</strain>
    </source>
</reference>
<evidence type="ECO:0000313" key="4">
    <source>
        <dbReference type="EMBL" id="ACV34011.1"/>
    </source>
</evidence>
<dbReference type="eggNOG" id="COG3204">
    <property type="taxonomic scope" value="Bacteria"/>
</dbReference>
<dbReference type="OrthoDB" id="6080098at2"/>
<keyword evidence="2" id="KW-1003">Cell membrane</keyword>
<evidence type="ECO:0000256" key="2">
    <source>
        <dbReference type="ARBA" id="ARBA00022475"/>
    </source>
</evidence>
<dbReference type="STRING" id="522306.CAP2UW1_0665"/>
<name>C7RMI4_ACCRE</name>
<gene>
    <name evidence="4" type="ordered locus">CAP2UW1_0665</name>
</gene>
<dbReference type="KEGG" id="app:CAP2UW1_0665"/>
<accession>C7RMI4</accession>
<protein>
    <submittedName>
        <fullName evidence="4">SdiA-regulated domain protein</fullName>
    </submittedName>
</protein>
<dbReference type="EMBL" id="CP001715">
    <property type="protein sequence ID" value="ACV34011.1"/>
    <property type="molecule type" value="Genomic_DNA"/>
</dbReference>
<keyword evidence="3" id="KW-0472">Membrane</keyword>
<evidence type="ECO:0000256" key="1">
    <source>
        <dbReference type="ARBA" id="ARBA00004236"/>
    </source>
</evidence>
<dbReference type="SUPFAM" id="SSF50956">
    <property type="entry name" value="Thermostable phytase (3-phytase)"/>
    <property type="match status" value="1"/>
</dbReference>
<dbReference type="InterPro" id="IPR009722">
    <property type="entry name" value="YjiK/CarP"/>
</dbReference>
<dbReference type="Pfam" id="PF06977">
    <property type="entry name" value="SdiA-regulated"/>
    <property type="match status" value="1"/>
</dbReference>
<evidence type="ECO:0000256" key="3">
    <source>
        <dbReference type="ARBA" id="ARBA00023136"/>
    </source>
</evidence>
<dbReference type="HOGENOM" id="CLU_055438_0_1_4"/>
<comment type="subcellular location">
    <subcellularLocation>
        <location evidence="1">Cell membrane</location>
    </subcellularLocation>
</comment>